<dbReference type="Proteomes" id="UP000290582">
    <property type="component" value="Chromosome PVVCY_11"/>
</dbReference>
<keyword evidence="1" id="KW-0175">Coiled coil</keyword>
<reference evidence="2 3" key="1">
    <citation type="submission" date="2019-01" db="EMBL/GenBank/DDBJ databases">
        <authorList>
            <person name="Ramaprasad A."/>
        </authorList>
    </citation>
    <scope>NUCLEOTIDE SEQUENCE [LARGE SCALE GENOMIC DNA]</scope>
</reference>
<evidence type="ECO:0000256" key="1">
    <source>
        <dbReference type="SAM" id="Coils"/>
    </source>
</evidence>
<name>A0A449BVM0_PLAVN</name>
<accession>A0A449BVM0</accession>
<dbReference type="EMBL" id="LR215067">
    <property type="protein sequence ID" value="VEV57432.1"/>
    <property type="molecule type" value="Genomic_DNA"/>
</dbReference>
<feature type="coiled-coil region" evidence="1">
    <location>
        <begin position="424"/>
        <end position="462"/>
    </location>
</feature>
<dbReference type="GeneID" id="19960607"/>
<sequence>MDIESKKESDKNCKHFFVCNKLISQSLYICQFCKIKFLLNPKTNHEKELHTNDMQQLKWMTNSKKNIFYTNFKTHLDYQKWKNGNQNKKNNFLIMKRSQYKTSHTINICKKYFTKKKNNFLYKSNSTNIKPDSSQLVNLKKNRQTHQINNKTNIPLPNHIQKRENKHFIITNIDQSNNINCKENYNNPPNHIIKSNTFKCSINKTYNNVKHFNTSFKYIENKNNCLTNLYNYKICKKNNCVCYNNLDYSNNFKNQLINNFYRQVGCQGINNYSNLCKIKNGEKINSNIKPLFNDNTYLNIINKTNIFIKKGNRHDEPIKKKKKKNPFYSPICCRNYSLNCNSFFNINTDKIISNKVNMKSSENCLLSECMKYSKDKIYYIDLLVRGEKEAKKIIGTAYKHKENIKKYMYKNIQDEIEKIKKKEILIYEESLKKMEKEIKIYKNKIEKNLQNYTLKINNIYKNIDSISKYLIDKIIKVDLTFNLDLLKFYLPIKNIEQYIFTNTQEV</sequence>
<dbReference type="AlphaFoldDB" id="A0A449BVM0"/>
<evidence type="ECO:0000313" key="2">
    <source>
        <dbReference type="EMBL" id="VEV57432.1"/>
    </source>
</evidence>
<organism evidence="2 3">
    <name type="scientific">Plasmodium vinckei vinckei</name>
    <dbReference type="NCBI Taxonomy" id="54757"/>
    <lineage>
        <taxon>Eukaryota</taxon>
        <taxon>Sar</taxon>
        <taxon>Alveolata</taxon>
        <taxon>Apicomplexa</taxon>
        <taxon>Aconoidasida</taxon>
        <taxon>Haemosporida</taxon>
        <taxon>Plasmodiidae</taxon>
        <taxon>Plasmodium</taxon>
        <taxon>Plasmodium (Vinckeia)</taxon>
    </lineage>
</organism>
<dbReference type="VEuPathDB" id="PlasmoDB:PVVCY_1103170"/>
<evidence type="ECO:0000313" key="3">
    <source>
        <dbReference type="Proteomes" id="UP000290582"/>
    </source>
</evidence>
<dbReference type="OrthoDB" id="372962at2759"/>
<protein>
    <submittedName>
        <fullName evidence="2">Uncharacterized protein</fullName>
    </submittedName>
</protein>
<gene>
    <name evidence="2" type="ORF">PVVCY_1103170</name>
</gene>
<proteinExistence type="predicted"/>
<dbReference type="Gene3D" id="1.20.5.2950">
    <property type="match status" value="1"/>
</dbReference>
<dbReference type="KEGG" id="pvv:PVVCY_1103170"/>
<dbReference type="RefSeq" id="XP_008624282.2">
    <property type="nucleotide sequence ID" value="XM_008626060.2"/>
</dbReference>